<accession>A0A9E8SIT4</accession>
<name>A0A9E8SIT4_9BACT</name>
<feature type="chain" id="PRO_5038986627" description="Transporter" evidence="1">
    <location>
        <begin position="25"/>
        <end position="372"/>
    </location>
</feature>
<dbReference type="PROSITE" id="PS51257">
    <property type="entry name" value="PROKAR_LIPOPROTEIN"/>
    <property type="match status" value="1"/>
</dbReference>
<organism evidence="2 3">
    <name type="scientific">Dyadobacter pollutisoli</name>
    <dbReference type="NCBI Taxonomy" id="2910158"/>
    <lineage>
        <taxon>Bacteria</taxon>
        <taxon>Pseudomonadati</taxon>
        <taxon>Bacteroidota</taxon>
        <taxon>Cytophagia</taxon>
        <taxon>Cytophagales</taxon>
        <taxon>Spirosomataceae</taxon>
        <taxon>Dyadobacter</taxon>
    </lineage>
</organism>
<reference evidence="2" key="1">
    <citation type="submission" date="2022-11" db="EMBL/GenBank/DDBJ databases">
        <title>Dyadobacter pollutisoli sp. nov., isolated from plastic dumped soil.</title>
        <authorList>
            <person name="Kim J.M."/>
            <person name="Kim K.R."/>
            <person name="Lee J.K."/>
            <person name="Hao L."/>
            <person name="Jeon C.O."/>
        </authorList>
    </citation>
    <scope>NUCLEOTIDE SEQUENCE</scope>
    <source>
        <strain evidence="2">U1</strain>
    </source>
</reference>
<dbReference type="KEGG" id="dpf:ON006_22855"/>
<dbReference type="Proteomes" id="UP001164653">
    <property type="component" value="Chromosome"/>
</dbReference>
<dbReference type="RefSeq" id="WP_244822350.1">
    <property type="nucleotide sequence ID" value="NZ_CP112998.1"/>
</dbReference>
<gene>
    <name evidence="2" type="ORF">ON006_22855</name>
</gene>
<evidence type="ECO:0000313" key="3">
    <source>
        <dbReference type="Proteomes" id="UP001164653"/>
    </source>
</evidence>
<dbReference type="EMBL" id="CP112998">
    <property type="protein sequence ID" value="WAC10575.1"/>
    <property type="molecule type" value="Genomic_DNA"/>
</dbReference>
<evidence type="ECO:0008006" key="4">
    <source>
        <dbReference type="Google" id="ProtNLM"/>
    </source>
</evidence>
<dbReference type="AlphaFoldDB" id="A0A9E8SIT4"/>
<proteinExistence type="predicted"/>
<feature type="signal peptide" evidence="1">
    <location>
        <begin position="1"/>
        <end position="24"/>
    </location>
</feature>
<evidence type="ECO:0000313" key="2">
    <source>
        <dbReference type="EMBL" id="WAC10575.1"/>
    </source>
</evidence>
<evidence type="ECO:0000256" key="1">
    <source>
        <dbReference type="SAM" id="SignalP"/>
    </source>
</evidence>
<keyword evidence="1" id="KW-0732">Signal</keyword>
<keyword evidence="3" id="KW-1185">Reference proteome</keyword>
<protein>
    <recommendedName>
        <fullName evidence="4">Transporter</fullName>
    </recommendedName>
</protein>
<sequence>MKKIYTLLLVLCLLSAQPTTNLFAQGCVAIRGMSACSPGATSADFFKQQNGKFQVNAGYRFFRSFRHFRGDHEESERVENGTEVINVSHALDLGATYQPNMRWSISVNLPIQHNDRSSLYEHYGNGITANPEQKRFHTKSKGIGDLRISTSYWLRDPLKMPKFNISIGGGIKLPTGDRSVEGNFHKLDKEGNDYTVVKPVDQSIQLGDGGVGAFLETQGYLSFSHKVALYFNGFYLSNPRETNKVNRNPQATTIDPNTGYFSVADQFAGRLGVSYALGHSGISVMLGGRAEGVPSDDLIGGSKGFRRPGYVISGEPGISYIKNKFSASASVPVALYRNRTKSYADKLDVTGKTQGDAAFADYLISLSVSRWF</sequence>